<evidence type="ECO:0000313" key="2">
    <source>
        <dbReference type="EMBL" id="CAA9573059.1"/>
    </source>
</evidence>
<evidence type="ECO:0000256" key="1">
    <source>
        <dbReference type="SAM" id="MobiDB-lite"/>
    </source>
</evidence>
<name>A0A6J4VGM9_9BACT</name>
<sequence>MLDEGEAAAGLRGADHEADTEGAEVDEFAVPAADHPRAVGAVEATWRVGFRGWGHRTSPAVLRQGGREA</sequence>
<gene>
    <name evidence="2" type="ORF">AVDCRST_MAG59-3755</name>
</gene>
<dbReference type="AlphaFoldDB" id="A0A6J4VGM9"/>
<reference evidence="2" key="1">
    <citation type="submission" date="2020-02" db="EMBL/GenBank/DDBJ databases">
        <authorList>
            <person name="Meier V. D."/>
        </authorList>
    </citation>
    <scope>NUCLEOTIDE SEQUENCE</scope>
    <source>
        <strain evidence="2">AVDCRST_MAG59</strain>
    </source>
</reference>
<protein>
    <submittedName>
        <fullName evidence="2">Uncharacterized protein</fullName>
    </submittedName>
</protein>
<dbReference type="EMBL" id="CADCWF010000272">
    <property type="protein sequence ID" value="CAA9573059.1"/>
    <property type="molecule type" value="Genomic_DNA"/>
</dbReference>
<accession>A0A6J4VGM9</accession>
<feature type="region of interest" description="Disordered" evidence="1">
    <location>
        <begin position="1"/>
        <end position="21"/>
    </location>
</feature>
<proteinExistence type="predicted"/>
<organism evidence="2">
    <name type="scientific">uncultured Thermomicrobiales bacterium</name>
    <dbReference type="NCBI Taxonomy" id="1645740"/>
    <lineage>
        <taxon>Bacteria</taxon>
        <taxon>Pseudomonadati</taxon>
        <taxon>Thermomicrobiota</taxon>
        <taxon>Thermomicrobia</taxon>
        <taxon>Thermomicrobiales</taxon>
        <taxon>environmental samples</taxon>
    </lineage>
</organism>